<feature type="domain" description="Aminoglycoside phosphotransferase" evidence="1">
    <location>
        <begin position="36"/>
        <end position="251"/>
    </location>
</feature>
<dbReference type="RefSeq" id="WP_345414771.1">
    <property type="nucleotide sequence ID" value="NZ_BAABHO010000017.1"/>
</dbReference>
<comment type="caution">
    <text evidence="2">The sequence shown here is derived from an EMBL/GenBank/DDBJ whole genome shotgun (WGS) entry which is preliminary data.</text>
</comment>
<protein>
    <submittedName>
        <fullName evidence="2">Phosphotransferase family protein</fullName>
    </submittedName>
</protein>
<evidence type="ECO:0000313" key="2">
    <source>
        <dbReference type="EMBL" id="GAA4789378.1"/>
    </source>
</evidence>
<proteinExistence type="predicted"/>
<accession>A0ABP9B2B9</accession>
<dbReference type="Pfam" id="PF01636">
    <property type="entry name" value="APH"/>
    <property type="match status" value="1"/>
</dbReference>
<evidence type="ECO:0000313" key="3">
    <source>
        <dbReference type="Proteomes" id="UP001500928"/>
    </source>
</evidence>
<reference evidence="3" key="1">
    <citation type="journal article" date="2019" name="Int. J. Syst. Evol. Microbiol.">
        <title>The Global Catalogue of Microorganisms (GCM) 10K type strain sequencing project: providing services to taxonomists for standard genome sequencing and annotation.</title>
        <authorList>
            <consortium name="The Broad Institute Genomics Platform"/>
            <consortium name="The Broad Institute Genome Sequencing Center for Infectious Disease"/>
            <person name="Wu L."/>
            <person name="Ma J."/>
        </authorList>
    </citation>
    <scope>NUCLEOTIDE SEQUENCE [LARGE SCALE GENOMIC DNA]</scope>
    <source>
        <strain evidence="3">JCM 17979</strain>
    </source>
</reference>
<gene>
    <name evidence="2" type="ORF">GCM10023200_25070</name>
</gene>
<dbReference type="Gene3D" id="3.90.1200.10">
    <property type="match status" value="1"/>
</dbReference>
<dbReference type="PANTHER" id="PTHR21310">
    <property type="entry name" value="AMINOGLYCOSIDE PHOSPHOTRANSFERASE-RELATED-RELATED"/>
    <property type="match status" value="1"/>
</dbReference>
<dbReference type="InterPro" id="IPR051678">
    <property type="entry name" value="AGP_Transferase"/>
</dbReference>
<name>A0ABP9B2B9_9PSEU</name>
<dbReference type="InterPro" id="IPR002575">
    <property type="entry name" value="Aminoglycoside_PTrfase"/>
</dbReference>
<keyword evidence="3" id="KW-1185">Reference proteome</keyword>
<sequence length="342" mass="36178">MTQETVSVHTDDTADADPVLARRVRAALGAPGAGALRVLEGGRSGLTYVLHDGRSGHVVKAVPPGRPARGRHDVLRQSHALSALAGSGLPVPAVTARESDVPAWFAMELAEGDAVEPVLDVATDLEPDLAWERMVRAARVLGALHAVPLARLAEGIRSAGGELPAPATPHDELLRWQETMHAVPAELRPGSEELLAALHADVPGPVAPVLVHGDFRLGNLLCSGPRPTALVDWEIWGVGDPRVDLGWFGVFTDGALFPGVGRVVPGLPSEDELEELYRAAGGTAPQTAWFRALARMKMAAIMGHNLRRHREGRHHDPVQEQLPPTIAALIGSARGLLDGCAS</sequence>
<dbReference type="Gene3D" id="3.30.200.20">
    <property type="entry name" value="Phosphorylase Kinase, domain 1"/>
    <property type="match status" value="1"/>
</dbReference>
<organism evidence="2 3">
    <name type="scientific">Actinomycetospora chlora</name>
    <dbReference type="NCBI Taxonomy" id="663608"/>
    <lineage>
        <taxon>Bacteria</taxon>
        <taxon>Bacillati</taxon>
        <taxon>Actinomycetota</taxon>
        <taxon>Actinomycetes</taxon>
        <taxon>Pseudonocardiales</taxon>
        <taxon>Pseudonocardiaceae</taxon>
        <taxon>Actinomycetospora</taxon>
    </lineage>
</organism>
<dbReference type="Proteomes" id="UP001500928">
    <property type="component" value="Unassembled WGS sequence"/>
</dbReference>
<evidence type="ECO:0000259" key="1">
    <source>
        <dbReference type="Pfam" id="PF01636"/>
    </source>
</evidence>
<dbReference type="CDD" id="cd05154">
    <property type="entry name" value="ACAD10_11_N-like"/>
    <property type="match status" value="1"/>
</dbReference>
<dbReference type="SUPFAM" id="SSF56112">
    <property type="entry name" value="Protein kinase-like (PK-like)"/>
    <property type="match status" value="1"/>
</dbReference>
<dbReference type="InterPro" id="IPR041726">
    <property type="entry name" value="ACAD10_11_N"/>
</dbReference>
<dbReference type="InterPro" id="IPR011009">
    <property type="entry name" value="Kinase-like_dom_sf"/>
</dbReference>
<dbReference type="EMBL" id="BAABHO010000017">
    <property type="protein sequence ID" value="GAA4789378.1"/>
    <property type="molecule type" value="Genomic_DNA"/>
</dbReference>